<proteinExistence type="inferred from homology"/>
<dbReference type="PANTHER" id="PTHR23359">
    <property type="entry name" value="NUCLEOTIDE KINASE"/>
    <property type="match status" value="1"/>
</dbReference>
<evidence type="ECO:0000256" key="1">
    <source>
        <dbReference type="ARBA" id="ARBA00022679"/>
    </source>
</evidence>
<keyword evidence="5 7" id="KW-0067">ATP-binding</keyword>
<protein>
    <recommendedName>
        <fullName evidence="5 7">Adenylate kinase</fullName>
        <shortName evidence="5">AK</shortName>
        <ecNumber evidence="5 7">2.7.4.3</ecNumber>
    </recommendedName>
    <alternativeName>
        <fullName evidence="5">ATP-AMP transphosphorylase</fullName>
    </alternativeName>
    <alternativeName>
        <fullName evidence="5">ATP:AMP phosphotransferase</fullName>
    </alternativeName>
    <alternativeName>
        <fullName evidence="5">Adenylate monophosphate kinase</fullName>
    </alternativeName>
</protein>
<dbReference type="InterPro" id="IPR027417">
    <property type="entry name" value="P-loop_NTPase"/>
</dbReference>
<evidence type="ECO:0000313" key="8">
    <source>
        <dbReference type="EMBL" id="OGY26771.1"/>
    </source>
</evidence>
<organism evidence="8 9">
    <name type="scientific">Candidatus Woykebacteria bacterium RBG_16_43_9</name>
    <dbReference type="NCBI Taxonomy" id="1802596"/>
    <lineage>
        <taxon>Bacteria</taxon>
        <taxon>Candidatus Woykeibacteriota</taxon>
    </lineage>
</organism>
<evidence type="ECO:0000313" key="9">
    <source>
        <dbReference type="Proteomes" id="UP000176389"/>
    </source>
</evidence>
<dbReference type="InterPro" id="IPR000850">
    <property type="entry name" value="Adenylat/UMP-CMP_kin"/>
</dbReference>
<dbReference type="GO" id="GO:0044209">
    <property type="term" value="P:AMP salvage"/>
    <property type="evidence" value="ECO:0007669"/>
    <property type="project" value="UniProtKB-UniRule"/>
</dbReference>
<dbReference type="GO" id="GO:0005737">
    <property type="term" value="C:cytoplasm"/>
    <property type="evidence" value="ECO:0007669"/>
    <property type="project" value="UniProtKB-SubCell"/>
</dbReference>
<dbReference type="EMBL" id="MHCS01000010">
    <property type="protein sequence ID" value="OGY26771.1"/>
    <property type="molecule type" value="Genomic_DNA"/>
</dbReference>
<dbReference type="GO" id="GO:0004017">
    <property type="term" value="F:AMP kinase activity"/>
    <property type="evidence" value="ECO:0007669"/>
    <property type="project" value="UniProtKB-UniRule"/>
</dbReference>
<feature type="binding site" evidence="5">
    <location>
        <position position="36"/>
    </location>
    <ligand>
        <name>AMP</name>
        <dbReference type="ChEBI" id="CHEBI:456215"/>
    </ligand>
</feature>
<feature type="binding site" evidence="5">
    <location>
        <position position="133"/>
    </location>
    <ligand>
        <name>AMP</name>
        <dbReference type="ChEBI" id="CHEBI:456215"/>
    </ligand>
</feature>
<comment type="pathway">
    <text evidence="5">Purine metabolism; AMP biosynthesis via salvage pathway; AMP from ADP: step 1/1.</text>
</comment>
<feature type="binding site" evidence="5">
    <location>
        <begin position="57"/>
        <end position="59"/>
    </location>
    <ligand>
        <name>AMP</name>
        <dbReference type="ChEBI" id="CHEBI:456215"/>
    </ligand>
</feature>
<dbReference type="HAMAP" id="MF_00235">
    <property type="entry name" value="Adenylate_kinase_Adk"/>
    <property type="match status" value="1"/>
</dbReference>
<sequence>MNILVFGSQGSGKSTHAEYLAEKLKVPYIYTGDLFRELEKENSARGERIRELLKQGILIPNELSIPAFGEYLEKFNLSKGVVLDGYPRNLDQAQSLPLEIDQIIHVTLPEELAIERLMERKRSDDTPEGIKKRIELFKTDTKPIYDYYKSKGVEIKEVDNTPPVEEVRRSIDDLLEDKR</sequence>
<keyword evidence="1 5" id="KW-0808">Transferase</keyword>
<comment type="subcellular location">
    <subcellularLocation>
        <location evidence="5 7">Cytoplasm</location>
    </subcellularLocation>
</comment>
<gene>
    <name evidence="5" type="primary">adk</name>
    <name evidence="8" type="ORF">A2Z11_02245</name>
</gene>
<keyword evidence="2 5" id="KW-0545">Nucleotide biosynthesis</keyword>
<dbReference type="PROSITE" id="PS00113">
    <property type="entry name" value="ADENYLATE_KINASE"/>
    <property type="match status" value="1"/>
</dbReference>
<feature type="binding site" evidence="5">
    <location>
        <begin position="85"/>
        <end position="88"/>
    </location>
    <ligand>
        <name>AMP</name>
        <dbReference type="ChEBI" id="CHEBI:456215"/>
    </ligand>
</feature>
<feature type="binding site" evidence="5">
    <location>
        <position position="122"/>
    </location>
    <ligand>
        <name>AMP</name>
        <dbReference type="ChEBI" id="CHEBI:456215"/>
    </ligand>
</feature>
<dbReference type="EC" id="2.7.4.3" evidence="5 7"/>
<evidence type="ECO:0000256" key="4">
    <source>
        <dbReference type="ARBA" id="ARBA00022777"/>
    </source>
</evidence>
<evidence type="ECO:0000256" key="7">
    <source>
        <dbReference type="RuleBase" id="RU003331"/>
    </source>
</evidence>
<dbReference type="InterPro" id="IPR033690">
    <property type="entry name" value="Adenylat_kinase_CS"/>
</dbReference>
<feature type="region of interest" description="NMP" evidence="5">
    <location>
        <begin position="30"/>
        <end position="59"/>
    </location>
</feature>
<comment type="subunit">
    <text evidence="5 7">Monomer.</text>
</comment>
<dbReference type="UniPathway" id="UPA00588">
    <property type="reaction ID" value="UER00649"/>
</dbReference>
<comment type="function">
    <text evidence="5">Catalyzes the reversible transfer of the terminal phosphate group between ATP and AMP. Plays an important role in cellular energy homeostasis and in adenine nucleotide metabolism.</text>
</comment>
<keyword evidence="4 5" id="KW-0418">Kinase</keyword>
<comment type="caution">
    <text evidence="8">The sequence shown here is derived from an EMBL/GenBank/DDBJ whole genome shotgun (WGS) entry which is preliminary data.</text>
</comment>
<feature type="binding site" evidence="5">
    <location>
        <position position="162"/>
    </location>
    <ligand>
        <name>ATP</name>
        <dbReference type="ChEBI" id="CHEBI:30616"/>
    </ligand>
</feature>
<feature type="binding site" evidence="5">
    <location>
        <position position="120"/>
    </location>
    <ligand>
        <name>ATP</name>
        <dbReference type="ChEBI" id="CHEBI:30616"/>
    </ligand>
</feature>
<feature type="binding site" evidence="5">
    <location>
        <begin position="10"/>
        <end position="15"/>
    </location>
    <ligand>
        <name>ATP</name>
        <dbReference type="ChEBI" id="CHEBI:30616"/>
    </ligand>
</feature>
<evidence type="ECO:0000256" key="2">
    <source>
        <dbReference type="ARBA" id="ARBA00022727"/>
    </source>
</evidence>
<dbReference type="Proteomes" id="UP000176389">
    <property type="component" value="Unassembled WGS sequence"/>
</dbReference>
<name>A0A1G1WGP7_9BACT</name>
<feature type="binding site" evidence="5">
    <location>
        <position position="31"/>
    </location>
    <ligand>
        <name>AMP</name>
        <dbReference type="ChEBI" id="CHEBI:456215"/>
    </ligand>
</feature>
<evidence type="ECO:0000256" key="5">
    <source>
        <dbReference type="HAMAP-Rule" id="MF_00235"/>
    </source>
</evidence>
<feature type="binding site" evidence="5">
    <location>
        <position position="92"/>
    </location>
    <ligand>
        <name>AMP</name>
        <dbReference type="ChEBI" id="CHEBI:456215"/>
    </ligand>
</feature>
<dbReference type="GO" id="GO:0005524">
    <property type="term" value="F:ATP binding"/>
    <property type="evidence" value="ECO:0007669"/>
    <property type="project" value="UniProtKB-UniRule"/>
</dbReference>
<dbReference type="STRING" id="1802596.A2Z11_02245"/>
<keyword evidence="3 5" id="KW-0547">Nucleotide-binding</keyword>
<reference evidence="8 9" key="1">
    <citation type="journal article" date="2016" name="Nat. Commun.">
        <title>Thousands of microbial genomes shed light on interconnected biogeochemical processes in an aquifer system.</title>
        <authorList>
            <person name="Anantharaman K."/>
            <person name="Brown C.T."/>
            <person name="Hug L.A."/>
            <person name="Sharon I."/>
            <person name="Castelle C.J."/>
            <person name="Probst A.J."/>
            <person name="Thomas B.C."/>
            <person name="Singh A."/>
            <person name="Wilkins M.J."/>
            <person name="Karaoz U."/>
            <person name="Brodie E.L."/>
            <person name="Williams K.H."/>
            <person name="Hubbard S.S."/>
            <person name="Banfield J.F."/>
        </authorList>
    </citation>
    <scope>NUCLEOTIDE SEQUENCE [LARGE SCALE GENOMIC DNA]</scope>
</reference>
<dbReference type="PRINTS" id="PR00094">
    <property type="entry name" value="ADENYLTKNASE"/>
</dbReference>
<dbReference type="Gene3D" id="3.40.50.300">
    <property type="entry name" value="P-loop containing nucleotide triphosphate hydrolases"/>
    <property type="match status" value="1"/>
</dbReference>
<dbReference type="AlphaFoldDB" id="A0A1G1WGP7"/>
<dbReference type="SUPFAM" id="SSF52540">
    <property type="entry name" value="P-loop containing nucleoside triphosphate hydrolases"/>
    <property type="match status" value="1"/>
</dbReference>
<dbReference type="CDD" id="cd01428">
    <property type="entry name" value="ADK"/>
    <property type="match status" value="1"/>
</dbReference>
<evidence type="ECO:0000256" key="3">
    <source>
        <dbReference type="ARBA" id="ARBA00022741"/>
    </source>
</evidence>
<evidence type="ECO:0000256" key="6">
    <source>
        <dbReference type="RuleBase" id="RU003330"/>
    </source>
</evidence>
<comment type="similarity">
    <text evidence="5 6">Belongs to the adenylate kinase family.</text>
</comment>
<comment type="domain">
    <text evidence="5">Consists of three domains, a large central CORE domain and two small peripheral domains, NMPbind and LID, which undergo movements during catalysis. The LID domain closes over the site of phosphoryl transfer upon ATP binding. Assembling and dissambling the active center during each catalytic cycle provides an effective means to prevent ATP hydrolysis.</text>
</comment>
<keyword evidence="5" id="KW-0963">Cytoplasm</keyword>
<accession>A0A1G1WGP7</accession>
<dbReference type="Pfam" id="PF00406">
    <property type="entry name" value="ADK"/>
    <property type="match status" value="1"/>
</dbReference>
<comment type="catalytic activity">
    <reaction evidence="5 7">
        <text>AMP + ATP = 2 ADP</text>
        <dbReference type="Rhea" id="RHEA:12973"/>
        <dbReference type="ChEBI" id="CHEBI:30616"/>
        <dbReference type="ChEBI" id="CHEBI:456215"/>
        <dbReference type="ChEBI" id="CHEBI:456216"/>
        <dbReference type="EC" id="2.7.4.3"/>
    </reaction>
</comment>
<comment type="caution">
    <text evidence="5">Lacks conserved residue(s) required for the propagation of feature annotation.</text>
</comment>